<dbReference type="Gene3D" id="3.40.50.720">
    <property type="entry name" value="NAD(P)-binding Rossmann-like Domain"/>
    <property type="match status" value="1"/>
</dbReference>
<dbReference type="PANTHER" id="PTHR48079:SF6">
    <property type="entry name" value="NAD(P)-BINDING DOMAIN-CONTAINING PROTEIN-RELATED"/>
    <property type="match status" value="1"/>
</dbReference>
<dbReference type="GO" id="GO:0005737">
    <property type="term" value="C:cytoplasm"/>
    <property type="evidence" value="ECO:0007669"/>
    <property type="project" value="TreeGrafter"/>
</dbReference>
<dbReference type="AlphaFoldDB" id="A0A0G4P6W3"/>
<evidence type="ECO:0000313" key="1">
    <source>
        <dbReference type="EMBL" id="CRL21969.1"/>
    </source>
</evidence>
<proteinExistence type="predicted"/>
<dbReference type="InterPro" id="IPR036291">
    <property type="entry name" value="NAD(P)-bd_dom_sf"/>
</dbReference>
<reference evidence="1 2" key="1">
    <citation type="journal article" date="2014" name="Nat. Commun.">
        <title>Multiple recent horizontal transfers of a large genomic region in cheese making fungi.</title>
        <authorList>
            <person name="Cheeseman K."/>
            <person name="Ropars J."/>
            <person name="Renault P."/>
            <person name="Dupont J."/>
            <person name="Gouzy J."/>
            <person name="Branca A."/>
            <person name="Abraham A.L."/>
            <person name="Ceppi M."/>
            <person name="Conseiller E."/>
            <person name="Debuchy R."/>
            <person name="Malagnac F."/>
            <person name="Goarin A."/>
            <person name="Silar P."/>
            <person name="Lacoste S."/>
            <person name="Sallet E."/>
            <person name="Bensimon A."/>
            <person name="Giraud T."/>
            <person name="Brygoo Y."/>
        </authorList>
    </citation>
    <scope>NUCLEOTIDE SEQUENCE [LARGE SCALE GENOMIC DNA]</scope>
    <source>
        <strain evidence="2">FM 013</strain>
    </source>
</reference>
<name>A0A0G4P6W3_PENC3</name>
<sequence length="329" mass="35310">MKAQKIFITGTTGYLGGTTLDLVSKTFPAAEYSVLVRTKEQADAITSTYPSVTTIIGDISSQDIVKAAANAADIVIDIAGDNESGIQNILSGLASKPDKGTLIHVSGITCLLDPSSLNLGHAAPRIYNDLDDKAEILSFESTREHATLDQSILRAPEELGVNTIILSSCQIMGNGSGPWKKDSFGHGYVKTVLGRGKGFVVEQGENVWSWCSVRDVASAIIFVLDKIITGSSDIEYGQDGYYFVQTGEVSFREQAQAVATKLQQLGMLDTDAIDELSVPQATEIHPYAGLLWGASCRSRADRLRSIGWSPQETDWKALMDETVVAATAV</sequence>
<dbReference type="STRING" id="1429867.A0A0G4P6W3"/>
<keyword evidence="2" id="KW-1185">Reference proteome</keyword>
<protein>
    <submittedName>
        <fullName evidence="1">NAD(P)-binding domain</fullName>
    </submittedName>
</protein>
<dbReference type="GO" id="GO:0004029">
    <property type="term" value="F:aldehyde dehydrogenase (NAD+) activity"/>
    <property type="evidence" value="ECO:0007669"/>
    <property type="project" value="TreeGrafter"/>
</dbReference>
<dbReference type="InterPro" id="IPR051783">
    <property type="entry name" value="NAD(P)-dependent_oxidoreduct"/>
</dbReference>
<evidence type="ECO:0000313" key="2">
    <source>
        <dbReference type="Proteomes" id="UP000053732"/>
    </source>
</evidence>
<dbReference type="EMBL" id="HG793139">
    <property type="protein sequence ID" value="CRL21969.1"/>
    <property type="molecule type" value="Genomic_DNA"/>
</dbReference>
<dbReference type="PANTHER" id="PTHR48079">
    <property type="entry name" value="PROTEIN YEEZ"/>
    <property type="match status" value="1"/>
</dbReference>
<accession>A0A0G4P6W3</accession>
<gene>
    <name evidence="1" type="ORF">PCAMFM013_S006g000509</name>
</gene>
<organism evidence="1 2">
    <name type="scientific">Penicillium camemberti (strain FM 013)</name>
    <dbReference type="NCBI Taxonomy" id="1429867"/>
    <lineage>
        <taxon>Eukaryota</taxon>
        <taxon>Fungi</taxon>
        <taxon>Dikarya</taxon>
        <taxon>Ascomycota</taxon>
        <taxon>Pezizomycotina</taxon>
        <taxon>Eurotiomycetes</taxon>
        <taxon>Eurotiomycetidae</taxon>
        <taxon>Eurotiales</taxon>
        <taxon>Aspergillaceae</taxon>
        <taxon>Penicillium</taxon>
    </lineage>
</organism>
<dbReference type="Proteomes" id="UP000053732">
    <property type="component" value="Unassembled WGS sequence"/>
</dbReference>
<dbReference type="SUPFAM" id="SSF51735">
    <property type="entry name" value="NAD(P)-binding Rossmann-fold domains"/>
    <property type="match status" value="1"/>
</dbReference>